<organism evidence="1 2">
    <name type="scientific">Bacillus pumilus</name>
    <name type="common">Bacillus mesentericus</name>
    <dbReference type="NCBI Taxonomy" id="1408"/>
    <lineage>
        <taxon>Bacteria</taxon>
        <taxon>Bacillati</taxon>
        <taxon>Bacillota</taxon>
        <taxon>Bacilli</taxon>
        <taxon>Bacillales</taxon>
        <taxon>Bacillaceae</taxon>
        <taxon>Bacillus</taxon>
    </lineage>
</organism>
<evidence type="ECO:0000313" key="1">
    <source>
        <dbReference type="EMBL" id="AVM24904.1"/>
    </source>
</evidence>
<protein>
    <submittedName>
        <fullName evidence="1">Uncharacterized protein</fullName>
    </submittedName>
</protein>
<gene>
    <name evidence="1" type="ORF">C5695_14015</name>
</gene>
<proteinExistence type="predicted"/>
<name>A0AAD0HPW2_BACPU</name>
<dbReference type="EMBL" id="CP027116">
    <property type="protein sequence ID" value="AVM24904.1"/>
    <property type="molecule type" value="Genomic_DNA"/>
</dbReference>
<accession>A0AAD0HPW2</accession>
<dbReference type="Proteomes" id="UP000264960">
    <property type="component" value="Chromosome"/>
</dbReference>
<sequence length="61" mass="6694">MHIIVATTASNLNDKKKEEIREELKQAMTSGIAVLGSGTEVRVLDVDLRTNALEVKALEDK</sequence>
<reference evidence="1 2" key="1">
    <citation type="submission" date="2018-02" db="EMBL/GenBank/DDBJ databases">
        <title>The complete genome of two Bacillus pumilus strains from Cuatro Cienegas, Coahuila, Mexico.</title>
        <authorList>
            <person name="Zarza E."/>
            <person name="Alcaraz L.D."/>
            <person name="Aguilar-Salinas B."/>
            <person name="Islas A."/>
            <person name="Olmedo-Alvarez G."/>
        </authorList>
    </citation>
    <scope>NUCLEOTIDE SEQUENCE [LARGE SCALE GENOMIC DNA]</scope>
    <source>
        <strain evidence="1 2">145</strain>
    </source>
</reference>
<dbReference type="AlphaFoldDB" id="A0AAD0HPW2"/>
<evidence type="ECO:0000313" key="2">
    <source>
        <dbReference type="Proteomes" id="UP000264960"/>
    </source>
</evidence>
<dbReference type="RefSeq" id="WP_117731244.1">
    <property type="nucleotide sequence ID" value="NZ_CP027116.1"/>
</dbReference>